<gene>
    <name evidence="2" type="ORF">G3I59_09560</name>
</gene>
<name>A0ABX0BSP5_9PSEU</name>
<reference evidence="2 3" key="1">
    <citation type="submission" date="2020-01" db="EMBL/GenBank/DDBJ databases">
        <title>Insect and environment-associated Actinomycetes.</title>
        <authorList>
            <person name="Currrie C."/>
            <person name="Chevrette M."/>
            <person name="Carlson C."/>
            <person name="Stubbendieck R."/>
            <person name="Wendt-Pienkowski E."/>
        </authorList>
    </citation>
    <scope>NUCLEOTIDE SEQUENCE [LARGE SCALE GENOMIC DNA]</scope>
    <source>
        <strain evidence="2 3">SID8386</strain>
    </source>
</reference>
<accession>A0ABX0BSP5</accession>
<dbReference type="RefSeq" id="WP_157904889.1">
    <property type="nucleotide sequence ID" value="NZ_JAAGNC010000061.1"/>
</dbReference>
<dbReference type="EMBL" id="JAAGNC010000061">
    <property type="protein sequence ID" value="NEC55828.1"/>
    <property type="molecule type" value="Genomic_DNA"/>
</dbReference>
<evidence type="ECO:0000313" key="2">
    <source>
        <dbReference type="EMBL" id="NEC55828.1"/>
    </source>
</evidence>
<evidence type="ECO:0000313" key="3">
    <source>
        <dbReference type="Proteomes" id="UP000470404"/>
    </source>
</evidence>
<proteinExistence type="predicted"/>
<dbReference type="Proteomes" id="UP000470404">
    <property type="component" value="Unassembled WGS sequence"/>
</dbReference>
<protein>
    <submittedName>
        <fullName evidence="2">Uncharacterized protein</fullName>
    </submittedName>
</protein>
<evidence type="ECO:0000256" key="1">
    <source>
        <dbReference type="SAM" id="MobiDB-lite"/>
    </source>
</evidence>
<organism evidence="2 3">
    <name type="scientific">Amycolatopsis rubida</name>
    <dbReference type="NCBI Taxonomy" id="112413"/>
    <lineage>
        <taxon>Bacteria</taxon>
        <taxon>Bacillati</taxon>
        <taxon>Actinomycetota</taxon>
        <taxon>Actinomycetes</taxon>
        <taxon>Pseudonocardiales</taxon>
        <taxon>Pseudonocardiaceae</taxon>
        <taxon>Amycolatopsis</taxon>
    </lineage>
</organism>
<keyword evidence="3" id="KW-1185">Reference proteome</keyword>
<comment type="caution">
    <text evidence="2">The sequence shown here is derived from an EMBL/GenBank/DDBJ whole genome shotgun (WGS) entry which is preliminary data.</text>
</comment>
<feature type="region of interest" description="Disordered" evidence="1">
    <location>
        <begin position="1"/>
        <end position="78"/>
    </location>
</feature>
<sequence>MILAKRASEQTGAVHQEFTDRERSTTAAKRSGCERLRSAGGDIAFSSKPVPGPVIGTGELERQEGMPNAPSQEEIPAW</sequence>